<dbReference type="EMBL" id="CM051399">
    <property type="protein sequence ID" value="KAJ4716451.1"/>
    <property type="molecule type" value="Genomic_DNA"/>
</dbReference>
<keyword evidence="2" id="KW-1185">Reference proteome</keyword>
<comment type="caution">
    <text evidence="1">The sequence shown here is derived from an EMBL/GenBank/DDBJ whole genome shotgun (WGS) entry which is preliminary data.</text>
</comment>
<name>A0ACC1XY62_MELAZ</name>
<dbReference type="Proteomes" id="UP001164539">
    <property type="component" value="Chromosome 6"/>
</dbReference>
<proteinExistence type="predicted"/>
<evidence type="ECO:0000313" key="1">
    <source>
        <dbReference type="EMBL" id="KAJ4716451.1"/>
    </source>
</evidence>
<accession>A0ACC1XY62</accession>
<sequence length="461" mass="51825">MATALQLGRFCARTDLVSRDNRAGAFAVRRRKPVLIRCSSEESPSSAVAADFDAKQFRHKLTRSENYNRRGFGHKEETMELMNQEYTSDIIKTLKENGNSYTWGNVTVKLAEAYGFCWGVERAVQIAYEARKQFPEDKIWITNEIIHNPTVNKRLEEMEVQNIPIDEGKKQFDVVNNGDVVILPAFGAAVEEMVTLNGKGVQIVDTTCPWVSKVWNVVEKHKKGDYTSIIHGKYAHEETVATASFAGKYIIVKDMKEATYVCDYILGGKLNGSSSTKEAFLEKFKFAVSKGFDPEADLIKVGIANQTTMLKGETEEIGKLVEKTMMRKYGVENVNEHFLSFNTICDATQERQDAIYKLVEEKLDLMLVVGGWNSSNTSHLQEIAEARGIPSYWIDSEKRIGPGNRIAYKLMHGELVEKENWLPKGPLTIGVTSGASTPDKVVEDALLKVFQIKREESLQLA</sequence>
<protein>
    <submittedName>
        <fullName evidence="1">4-hydroxy-3-methylbut-2-enyl diphosphate reductase</fullName>
    </submittedName>
</protein>
<gene>
    <name evidence="1" type="ORF">OWV82_011470</name>
</gene>
<reference evidence="1 2" key="1">
    <citation type="journal article" date="2023" name="Science">
        <title>Complex scaffold remodeling in plant triterpene biosynthesis.</title>
        <authorList>
            <person name="De La Pena R."/>
            <person name="Hodgson H."/>
            <person name="Liu J.C."/>
            <person name="Stephenson M.J."/>
            <person name="Martin A.C."/>
            <person name="Owen C."/>
            <person name="Harkess A."/>
            <person name="Leebens-Mack J."/>
            <person name="Jimenez L.E."/>
            <person name="Osbourn A."/>
            <person name="Sattely E.S."/>
        </authorList>
    </citation>
    <scope>NUCLEOTIDE SEQUENCE [LARGE SCALE GENOMIC DNA]</scope>
    <source>
        <strain evidence="2">cv. JPN11</strain>
        <tissue evidence="1">Leaf</tissue>
    </source>
</reference>
<evidence type="ECO:0000313" key="2">
    <source>
        <dbReference type="Proteomes" id="UP001164539"/>
    </source>
</evidence>
<organism evidence="1 2">
    <name type="scientific">Melia azedarach</name>
    <name type="common">Chinaberry tree</name>
    <dbReference type="NCBI Taxonomy" id="155640"/>
    <lineage>
        <taxon>Eukaryota</taxon>
        <taxon>Viridiplantae</taxon>
        <taxon>Streptophyta</taxon>
        <taxon>Embryophyta</taxon>
        <taxon>Tracheophyta</taxon>
        <taxon>Spermatophyta</taxon>
        <taxon>Magnoliopsida</taxon>
        <taxon>eudicotyledons</taxon>
        <taxon>Gunneridae</taxon>
        <taxon>Pentapetalae</taxon>
        <taxon>rosids</taxon>
        <taxon>malvids</taxon>
        <taxon>Sapindales</taxon>
        <taxon>Meliaceae</taxon>
        <taxon>Melia</taxon>
    </lineage>
</organism>